<dbReference type="OrthoDB" id="6586924at2"/>
<keyword evidence="3" id="KW-1185">Reference proteome</keyword>
<dbReference type="Proteomes" id="UP000008952">
    <property type="component" value="Unassembled WGS sequence"/>
</dbReference>
<proteinExistence type="predicted"/>
<evidence type="ECO:0000259" key="1">
    <source>
        <dbReference type="Pfam" id="PF22262"/>
    </source>
</evidence>
<dbReference type="eggNOG" id="ENOG5032Y13">
    <property type="taxonomic scope" value="Bacteria"/>
</dbReference>
<accession>J1K3H9</accession>
<dbReference type="HOGENOM" id="CLU_153891_0_0_5"/>
<dbReference type="PATRIC" id="fig|1094558.3.peg.70"/>
<dbReference type="EMBL" id="AIMB01000001">
    <property type="protein sequence ID" value="EJF91690.1"/>
    <property type="molecule type" value="Genomic_DNA"/>
</dbReference>
<name>J1K3H9_9HYPH</name>
<organism evidence="2 3">
    <name type="scientific">Bartonella tamiae Th239</name>
    <dbReference type="NCBI Taxonomy" id="1094558"/>
    <lineage>
        <taxon>Bacteria</taxon>
        <taxon>Pseudomonadati</taxon>
        <taxon>Pseudomonadota</taxon>
        <taxon>Alphaproteobacteria</taxon>
        <taxon>Hyphomicrobiales</taxon>
        <taxon>Bartonellaceae</taxon>
        <taxon>Bartonella</taxon>
    </lineage>
</organism>
<dbReference type="STRING" id="1094558.ME5_00069"/>
<dbReference type="Pfam" id="PF22262">
    <property type="entry name" value="DUF6950"/>
    <property type="match status" value="1"/>
</dbReference>
<evidence type="ECO:0000313" key="2">
    <source>
        <dbReference type="EMBL" id="EJF91690.1"/>
    </source>
</evidence>
<feature type="domain" description="DUF6950" evidence="1">
    <location>
        <begin position="6"/>
        <end position="136"/>
    </location>
</feature>
<gene>
    <name evidence="2" type="ORF">ME5_00069</name>
</gene>
<dbReference type="AlphaFoldDB" id="J1K3H9"/>
<reference evidence="2 3" key="1">
    <citation type="submission" date="2012-03" db="EMBL/GenBank/DDBJ databases">
        <title>The Genome Sequence of Bartonella tamiae Th239.</title>
        <authorList>
            <consortium name="The Broad Institute Genome Sequencing Platform"/>
            <consortium name="The Broad Institute Genome Sequencing Center for Infectious Disease"/>
            <person name="Feldgarden M."/>
            <person name="Kirby J."/>
            <person name="Kosoy M."/>
            <person name="Birtles R."/>
            <person name="Probert W.S."/>
            <person name="Chiaraviglio L."/>
            <person name="Young S.K."/>
            <person name="Zeng Q."/>
            <person name="Gargeya S."/>
            <person name="Fitzgerald M."/>
            <person name="Haas B."/>
            <person name="Abouelleil A."/>
            <person name="Alvarado L."/>
            <person name="Arachchi H.M."/>
            <person name="Berlin A."/>
            <person name="Chapman S.B."/>
            <person name="Gearin G."/>
            <person name="Goldberg J."/>
            <person name="Griggs A."/>
            <person name="Gujja S."/>
            <person name="Hansen M."/>
            <person name="Heiman D."/>
            <person name="Howarth C."/>
            <person name="Larimer J."/>
            <person name="Lui A."/>
            <person name="MacDonald P.J.P."/>
            <person name="McCowen C."/>
            <person name="Montmayeur A."/>
            <person name="Murphy C."/>
            <person name="Neiman D."/>
            <person name="Pearson M."/>
            <person name="Priest M."/>
            <person name="Roberts A."/>
            <person name="Saif S."/>
            <person name="Shea T."/>
            <person name="Sisk P."/>
            <person name="Stolte C."/>
            <person name="Sykes S."/>
            <person name="Wortman J."/>
            <person name="Nusbaum C."/>
            <person name="Birren B."/>
        </authorList>
    </citation>
    <scope>NUCLEOTIDE SEQUENCE [LARGE SCALE GENOMIC DNA]</scope>
    <source>
        <strain evidence="2 3">Th239</strain>
    </source>
</reference>
<dbReference type="RefSeq" id="WP_008037346.1">
    <property type="nucleotide sequence ID" value="NZ_JH725147.1"/>
</dbReference>
<protein>
    <recommendedName>
        <fullName evidence="1">DUF6950 domain-containing protein</fullName>
    </recommendedName>
</protein>
<evidence type="ECO:0000313" key="3">
    <source>
        <dbReference type="Proteomes" id="UP000008952"/>
    </source>
</evidence>
<comment type="caution">
    <text evidence="2">The sequence shown here is derived from an EMBL/GenBank/DDBJ whole genome shotgun (WGS) entry which is preliminary data.</text>
</comment>
<dbReference type="InterPro" id="IPR053802">
    <property type="entry name" value="DUF6950"/>
</dbReference>
<sequence length="137" mass="14942">MRLWNRADGWAVALGCVVEKHNELPFQYGVSDCGQFAADAIEAVIGKDILKPYRLYRTKIGAARVLRKSGFLNLGALFAKHFKEGSLSLAMRGDIGVVDYQGELCAGVFTGTGFACKGENGIIFADYSQIERVFEVG</sequence>